<keyword evidence="9" id="KW-0735">Signal-anchor</keyword>
<name>A0A1B1MRI2_9POXV</name>
<dbReference type="GO" id="GO:0019031">
    <property type="term" value="C:viral envelope"/>
    <property type="evidence" value="ECO:0007669"/>
    <property type="project" value="UniProtKB-KW"/>
</dbReference>
<evidence type="ECO:0000256" key="10">
    <source>
        <dbReference type="ARBA" id="ARBA00022989"/>
    </source>
</evidence>
<evidence type="ECO:0000256" key="2">
    <source>
        <dbReference type="ARBA" id="ARBA00022506"/>
    </source>
</evidence>
<comment type="subcellular location">
    <subcellularLocation>
        <location evidence="1">Virion membrane</location>
        <topology evidence="1">Single-pass membrane protein</topology>
    </subcellularLocation>
</comment>
<evidence type="ECO:0000256" key="11">
    <source>
        <dbReference type="ARBA" id="ARBA00023136"/>
    </source>
</evidence>
<keyword evidence="18" id="KW-1185">Reference proteome</keyword>
<gene>
    <name evidence="17" type="primary">PTPV-Aus-056</name>
</gene>
<evidence type="ECO:0000256" key="14">
    <source>
        <dbReference type="ARBA" id="ARBA00034771"/>
    </source>
</evidence>
<comment type="function">
    <text evidence="13">Component of the entry fusion complex (EFC), which consists of 11 proteins. During cell infection, this complex mediates entry of the virion core into the host cytoplasm by a two-step mechanism consisting of lipid mixing of the viral and cellular membranes and subsequent pore formation.</text>
</comment>
<dbReference type="Proteomes" id="UP000203626">
    <property type="component" value="Segment"/>
</dbReference>
<keyword evidence="10 16" id="KW-1133">Transmembrane helix</keyword>
<proteinExistence type="inferred from homology"/>
<evidence type="ECO:0000256" key="4">
    <source>
        <dbReference type="ARBA" id="ARBA00022595"/>
    </source>
</evidence>
<protein>
    <recommendedName>
        <fullName evidence="15">Entry-fusion complex protein OPG086</fullName>
    </recommendedName>
</protein>
<dbReference type="GO" id="GO:0046718">
    <property type="term" value="P:symbiont entry into host cell"/>
    <property type="evidence" value="ECO:0007669"/>
    <property type="project" value="UniProtKB-KW"/>
</dbReference>
<dbReference type="InterPro" id="IPR010367">
    <property type="entry name" value="Poxvirus_G3"/>
</dbReference>
<evidence type="ECO:0000313" key="18">
    <source>
        <dbReference type="Proteomes" id="UP000203626"/>
    </source>
</evidence>
<keyword evidence="8" id="KW-0426">Late protein</keyword>
<keyword evidence="11 16" id="KW-0472">Membrane</keyword>
<dbReference type="EMBL" id="KU980965">
    <property type="protein sequence ID" value="ANS71140.1"/>
    <property type="molecule type" value="Genomic_DNA"/>
</dbReference>
<evidence type="ECO:0000256" key="16">
    <source>
        <dbReference type="SAM" id="Phobius"/>
    </source>
</evidence>
<evidence type="ECO:0000256" key="15">
    <source>
        <dbReference type="ARBA" id="ARBA00034891"/>
    </source>
</evidence>
<evidence type="ECO:0000256" key="13">
    <source>
        <dbReference type="ARBA" id="ARBA00034668"/>
    </source>
</evidence>
<keyword evidence="5 16" id="KW-0812">Transmembrane</keyword>
<dbReference type="KEGG" id="vg:28340383"/>
<keyword evidence="2" id="KW-1168">Fusion of virus membrane with host membrane</keyword>
<evidence type="ECO:0000256" key="8">
    <source>
        <dbReference type="ARBA" id="ARBA00022921"/>
    </source>
</evidence>
<evidence type="ECO:0000256" key="12">
    <source>
        <dbReference type="ARBA" id="ARBA00023296"/>
    </source>
</evidence>
<sequence>MTYCLLNFILFIIFVILLYTMTFGSSNKMQLTIKNMNYWQNASQKIDNSLPSILDTVIFQDYNNPIYAKVNATYDSQNKKITIKFGKDTKTFNLDSSSDRQTVFPILLLSK</sequence>
<accession>A0A1B1MRI2</accession>
<evidence type="ECO:0000256" key="1">
    <source>
        <dbReference type="ARBA" id="ARBA00004381"/>
    </source>
</evidence>
<comment type="similarity">
    <text evidence="14">Belongs to the orthopoxvirus OPG086 family.</text>
</comment>
<organism evidence="17 18">
    <name type="scientific">Pteropox virus</name>
    <dbReference type="NCBI Taxonomy" id="1873698"/>
    <lineage>
        <taxon>Viruses</taxon>
        <taxon>Varidnaviria</taxon>
        <taxon>Bamfordvirae</taxon>
        <taxon>Nucleocytoviricota</taxon>
        <taxon>Pokkesviricetes</taxon>
        <taxon>Chitovirales</taxon>
        <taxon>Poxviridae</taxon>
        <taxon>Chordopoxvirinae</taxon>
        <taxon>Pteropopoxvirus</taxon>
        <taxon>Pteropopoxvirus pteropox</taxon>
    </lineage>
</organism>
<dbReference type="GO" id="GO:0055036">
    <property type="term" value="C:virion membrane"/>
    <property type="evidence" value="ECO:0007669"/>
    <property type="project" value="UniProtKB-SubCell"/>
</dbReference>
<keyword evidence="3" id="KW-1169">Fusion of virus membrane with host cell membrane</keyword>
<dbReference type="RefSeq" id="YP_009268771.1">
    <property type="nucleotide sequence ID" value="NC_030656.1"/>
</dbReference>
<keyword evidence="7" id="KW-0261">Viral envelope protein</keyword>
<keyword evidence="4" id="KW-1162">Viral penetration into host cytoplasm</keyword>
<keyword evidence="6" id="KW-0946">Virion</keyword>
<evidence type="ECO:0000256" key="5">
    <source>
        <dbReference type="ARBA" id="ARBA00022692"/>
    </source>
</evidence>
<evidence type="ECO:0000313" key="17">
    <source>
        <dbReference type="EMBL" id="ANS71140.1"/>
    </source>
</evidence>
<reference evidence="17 18" key="1">
    <citation type="journal article" date="2016" name="J. Gen. Virol.">
        <title>Genomic characterization of a novel poxvirus from a flying fox: evidence for a new genus?</title>
        <authorList>
            <person name="O'Dea M.A."/>
            <person name="Tu S.L."/>
            <person name="Pang S."/>
            <person name="De Ridder T."/>
            <person name="Jackson B."/>
            <person name="Upton C."/>
        </authorList>
    </citation>
    <scope>NUCLEOTIDE SEQUENCE [LARGE SCALE GENOMIC DNA]</scope>
    <source>
        <strain evidence="17 18">Australia</strain>
    </source>
</reference>
<dbReference type="Pfam" id="PF06129">
    <property type="entry name" value="Chordopox_G3"/>
    <property type="match status" value="1"/>
</dbReference>
<evidence type="ECO:0000256" key="7">
    <source>
        <dbReference type="ARBA" id="ARBA00022879"/>
    </source>
</evidence>
<evidence type="ECO:0000256" key="9">
    <source>
        <dbReference type="ARBA" id="ARBA00022968"/>
    </source>
</evidence>
<dbReference type="OrthoDB" id="18505at10239"/>
<keyword evidence="12" id="KW-1160">Virus entry into host cell</keyword>
<dbReference type="GeneID" id="28340383"/>
<evidence type="ECO:0000256" key="6">
    <source>
        <dbReference type="ARBA" id="ARBA00022844"/>
    </source>
</evidence>
<feature type="transmembrane region" description="Helical" evidence="16">
    <location>
        <begin position="6"/>
        <end position="24"/>
    </location>
</feature>
<dbReference type="GO" id="GO:0019064">
    <property type="term" value="P:fusion of virus membrane with host plasma membrane"/>
    <property type="evidence" value="ECO:0007669"/>
    <property type="project" value="UniProtKB-KW"/>
</dbReference>
<evidence type="ECO:0000256" key="3">
    <source>
        <dbReference type="ARBA" id="ARBA00022521"/>
    </source>
</evidence>